<dbReference type="InterPro" id="IPR019191">
    <property type="entry name" value="Essential_protein_Yae1_N"/>
</dbReference>
<dbReference type="AlphaFoldDB" id="A0A6P7FUI6"/>
<evidence type="ECO:0000259" key="2">
    <source>
        <dbReference type="Pfam" id="PF09811"/>
    </source>
</evidence>
<evidence type="ECO:0000313" key="3">
    <source>
        <dbReference type="RefSeq" id="XP_028139986.1"/>
    </source>
</evidence>
<accession>A0A6P7FUI6</accession>
<feature type="domain" description="Essential protein Yae1 N-terminal" evidence="2">
    <location>
        <begin position="45"/>
        <end position="82"/>
    </location>
</feature>
<dbReference type="PANTHER" id="PTHR28532:SF1">
    <property type="entry name" value="ORAL CANCER OVEREXPRESSED 1"/>
    <property type="match status" value="1"/>
</dbReference>
<dbReference type="Pfam" id="PF09811">
    <property type="entry name" value="Yae1_N"/>
    <property type="match status" value="1"/>
</dbReference>
<reference evidence="3" key="1">
    <citation type="submission" date="2025-08" db="UniProtKB">
        <authorList>
            <consortium name="RefSeq"/>
        </authorList>
    </citation>
    <scope>IDENTIFICATION</scope>
    <source>
        <tissue evidence="3">Whole insect</tissue>
    </source>
</reference>
<dbReference type="RefSeq" id="XP_028139986.1">
    <property type="nucleotide sequence ID" value="XM_028284185.1"/>
</dbReference>
<dbReference type="InterPro" id="IPR052436">
    <property type="entry name" value="LTO1_adapter"/>
</dbReference>
<evidence type="ECO:0000256" key="1">
    <source>
        <dbReference type="ARBA" id="ARBA00038090"/>
    </source>
</evidence>
<dbReference type="InParanoid" id="A0A6P7FUI6"/>
<organism evidence="3">
    <name type="scientific">Diabrotica virgifera virgifera</name>
    <name type="common">western corn rootworm</name>
    <dbReference type="NCBI Taxonomy" id="50390"/>
    <lineage>
        <taxon>Eukaryota</taxon>
        <taxon>Metazoa</taxon>
        <taxon>Ecdysozoa</taxon>
        <taxon>Arthropoda</taxon>
        <taxon>Hexapoda</taxon>
        <taxon>Insecta</taxon>
        <taxon>Pterygota</taxon>
        <taxon>Neoptera</taxon>
        <taxon>Endopterygota</taxon>
        <taxon>Coleoptera</taxon>
        <taxon>Polyphaga</taxon>
        <taxon>Cucujiformia</taxon>
        <taxon>Chrysomeloidea</taxon>
        <taxon>Chrysomelidae</taxon>
        <taxon>Galerucinae</taxon>
        <taxon>Diabroticina</taxon>
        <taxon>Diabroticites</taxon>
        <taxon>Diabrotica</taxon>
    </lineage>
</organism>
<comment type="similarity">
    <text evidence="1">Belongs to the LTO1 family.</text>
</comment>
<name>A0A6P7FUI6_DIAVI</name>
<sequence length="156" mass="17991">MEIWLKWYGDHTIDIRQDITDENKDINEVFDDILLFEENVIEEAYEEGFKIGVQQGNKEGYHLGFHRGSEIGAEIGFYLGVVEKYLELYSNSTDEKFSKPKSSLENLKKNLSEFPRSNSAEIDVFEALDAIRAQFKKVCAQMKVNISYPGKSNMSF</sequence>
<proteinExistence type="inferred from homology"/>
<gene>
    <name evidence="3" type="primary">LOC114334149</name>
</gene>
<protein>
    <submittedName>
        <fullName evidence="3">Protein LTO1 homolog</fullName>
    </submittedName>
</protein>
<dbReference type="PANTHER" id="PTHR28532">
    <property type="entry name" value="GEO13458P1"/>
    <property type="match status" value="1"/>
</dbReference>